<name>A0A1Y4DMF7_9BACT</name>
<dbReference type="GO" id="GO:0003677">
    <property type="term" value="F:DNA binding"/>
    <property type="evidence" value="ECO:0007669"/>
    <property type="project" value="InterPro"/>
</dbReference>
<dbReference type="Proteomes" id="UP000196368">
    <property type="component" value="Unassembled WGS sequence"/>
</dbReference>
<dbReference type="SUPFAM" id="SSF47413">
    <property type="entry name" value="lambda repressor-like DNA-binding domains"/>
    <property type="match status" value="1"/>
</dbReference>
<dbReference type="RefSeq" id="WP_087286909.1">
    <property type="nucleotide sequence ID" value="NZ_NFJD01000001.1"/>
</dbReference>
<dbReference type="Gene3D" id="1.10.260.40">
    <property type="entry name" value="lambda repressor-like DNA-binding domains"/>
    <property type="match status" value="1"/>
</dbReference>
<comment type="caution">
    <text evidence="1">The sequence shown here is derived from an EMBL/GenBank/DDBJ whole genome shotgun (WGS) entry which is preliminary data.</text>
</comment>
<sequence>MKQQAECGLINRAELEQQKLEQQTKTLAQVVRRITYAYQGENIEVLLPNGVSFAFHAAVKPNYVRRTKRVNTNPQTPKIDKKTYYKALALQIREYMRVNSLSQRECAAALGMSPARVSQLLSEKREKINK</sequence>
<gene>
    <name evidence="1" type="ORF">B5F75_01585</name>
</gene>
<keyword evidence="2" id="KW-1185">Reference proteome</keyword>
<accession>A0A1Y4DMF7</accession>
<dbReference type="EMBL" id="NFJD01000001">
    <property type="protein sequence ID" value="OUO57490.1"/>
    <property type="molecule type" value="Genomic_DNA"/>
</dbReference>
<reference evidence="2" key="1">
    <citation type="submission" date="2017-04" db="EMBL/GenBank/DDBJ databases">
        <title>Function of individual gut microbiota members based on whole genome sequencing of pure cultures obtained from chicken caecum.</title>
        <authorList>
            <person name="Medvecky M."/>
            <person name="Cejkova D."/>
            <person name="Polansky O."/>
            <person name="Karasova D."/>
            <person name="Kubasova T."/>
            <person name="Cizek A."/>
            <person name="Rychlik I."/>
        </authorList>
    </citation>
    <scope>NUCLEOTIDE SEQUENCE [LARGE SCALE GENOMIC DNA]</scope>
    <source>
        <strain evidence="2">An273</strain>
    </source>
</reference>
<protein>
    <submittedName>
        <fullName evidence="1">Uncharacterized protein</fullName>
    </submittedName>
</protein>
<evidence type="ECO:0000313" key="2">
    <source>
        <dbReference type="Proteomes" id="UP000196368"/>
    </source>
</evidence>
<dbReference type="InterPro" id="IPR010982">
    <property type="entry name" value="Lambda_DNA-bd_dom_sf"/>
</dbReference>
<proteinExistence type="predicted"/>
<evidence type="ECO:0000313" key="1">
    <source>
        <dbReference type="EMBL" id="OUO57490.1"/>
    </source>
</evidence>
<organism evidence="1 2">
    <name type="scientific">Candidatus Avelusimicrobium gallicola</name>
    <dbReference type="NCBI Taxonomy" id="2562704"/>
    <lineage>
        <taxon>Bacteria</taxon>
        <taxon>Pseudomonadati</taxon>
        <taxon>Elusimicrobiota</taxon>
        <taxon>Elusimicrobia</taxon>
        <taxon>Elusimicrobiales</taxon>
        <taxon>Elusimicrobiaceae</taxon>
        <taxon>Candidatus Avelusimicrobium</taxon>
    </lineage>
</organism>
<dbReference type="AlphaFoldDB" id="A0A1Y4DMF7"/>